<protein>
    <submittedName>
        <fullName evidence="1">Uncharacterized protein</fullName>
    </submittedName>
</protein>
<keyword evidence="2" id="KW-1185">Reference proteome</keyword>
<dbReference type="Proteomes" id="UP001597058">
    <property type="component" value="Unassembled WGS sequence"/>
</dbReference>
<accession>A0ABW3XEB9</accession>
<name>A0ABW3XEB9_9ACTN</name>
<proteinExistence type="predicted"/>
<sequence>MSLVDLIAQADERGLAASGLACLDRCVPLLGGDDEVLRPLWSSLADGGAWGEYLDRARTELEVIDPGQDGAGDGAGEDEAAVLVRRMLAAAPDDPFAPDLREWADACSVAALRIHRLLDAAAGDTDTCPVSAHREGRTDGISPLVAAELRRQVTVLELLAGRGAGGLRPALEVSTEGRRVLRAVVSRRARGRA</sequence>
<evidence type="ECO:0000313" key="2">
    <source>
        <dbReference type="Proteomes" id="UP001597058"/>
    </source>
</evidence>
<evidence type="ECO:0000313" key="1">
    <source>
        <dbReference type="EMBL" id="MFD1307979.1"/>
    </source>
</evidence>
<dbReference type="EMBL" id="JBHTMM010000022">
    <property type="protein sequence ID" value="MFD1307979.1"/>
    <property type="molecule type" value="Genomic_DNA"/>
</dbReference>
<gene>
    <name evidence="1" type="ORF">ACFQ5X_19245</name>
</gene>
<comment type="caution">
    <text evidence="1">The sequence shown here is derived from an EMBL/GenBank/DDBJ whole genome shotgun (WGS) entry which is preliminary data.</text>
</comment>
<dbReference type="RefSeq" id="WP_329527204.1">
    <property type="nucleotide sequence ID" value="NZ_JBHSKH010000054.1"/>
</dbReference>
<reference evidence="2" key="1">
    <citation type="journal article" date="2019" name="Int. J. Syst. Evol. Microbiol.">
        <title>The Global Catalogue of Microorganisms (GCM) 10K type strain sequencing project: providing services to taxonomists for standard genome sequencing and annotation.</title>
        <authorList>
            <consortium name="The Broad Institute Genomics Platform"/>
            <consortium name="The Broad Institute Genome Sequencing Center for Infectious Disease"/>
            <person name="Wu L."/>
            <person name="Ma J."/>
        </authorList>
    </citation>
    <scope>NUCLEOTIDE SEQUENCE [LARGE SCALE GENOMIC DNA]</scope>
    <source>
        <strain evidence="2">CGMCC 4.7020</strain>
    </source>
</reference>
<organism evidence="1 2">
    <name type="scientific">Streptomyces kaempferi</name>
    <dbReference type="NCBI Taxonomy" id="333725"/>
    <lineage>
        <taxon>Bacteria</taxon>
        <taxon>Bacillati</taxon>
        <taxon>Actinomycetota</taxon>
        <taxon>Actinomycetes</taxon>
        <taxon>Kitasatosporales</taxon>
        <taxon>Streptomycetaceae</taxon>
        <taxon>Streptomyces</taxon>
    </lineage>
</organism>